<name>A0A2P1JXD8_9CAUD</name>
<dbReference type="KEGG" id="vg:64766322"/>
<evidence type="ECO:0000313" key="1">
    <source>
        <dbReference type="EMBL" id="AVO25007.1"/>
    </source>
</evidence>
<organism evidence="1 2">
    <name type="scientific">Rhodococcus phage Finch</name>
    <dbReference type="NCBI Taxonomy" id="2094144"/>
    <lineage>
        <taxon>Viruses</taxon>
        <taxon>Duplodnaviria</taxon>
        <taxon>Heunggongvirae</taxon>
        <taxon>Uroviricota</taxon>
        <taxon>Caudoviricetes</taxon>
        <taxon>Finchvirus</taxon>
        <taxon>Finchvirus finch</taxon>
    </lineage>
</organism>
<accession>A0A2P1JXD8</accession>
<dbReference type="Proteomes" id="UP000241290">
    <property type="component" value="Genome"/>
</dbReference>
<gene>
    <name evidence="1" type="primary">69</name>
    <name evidence="1" type="ORF">SEA_FINCH_69</name>
</gene>
<evidence type="ECO:0000313" key="2">
    <source>
        <dbReference type="Proteomes" id="UP000241290"/>
    </source>
</evidence>
<dbReference type="GeneID" id="64766322"/>
<proteinExistence type="predicted"/>
<keyword evidence="2" id="KW-1185">Reference proteome</keyword>
<reference evidence="2" key="1">
    <citation type="submission" date="2018-02" db="EMBL/GenBank/DDBJ databases">
        <authorList>
            <person name="Cohen D.B."/>
            <person name="Kent A.D."/>
        </authorList>
    </citation>
    <scope>NUCLEOTIDE SEQUENCE [LARGE SCALE GENOMIC DNA]</scope>
</reference>
<dbReference type="RefSeq" id="YP_010059091.1">
    <property type="nucleotide sequence ID" value="NC_054724.1"/>
</dbReference>
<protein>
    <submittedName>
        <fullName evidence="1">Uncharacterized protein</fullName>
    </submittedName>
</protein>
<sequence length="136" mass="15673">MGKGEDPAVKYDPIEKLMDKSVEEMTASDLVTYMKTYLEARYSIELAVDGIVERKTLESFQKRYGKAKAGRIVQHVLFHHGGRKDGKYVTPTLFNMKMKWWTDEMDFEMQKLRQKAEGRVADQARVESGFASLTDI</sequence>
<dbReference type="EMBL" id="MG962366">
    <property type="protein sequence ID" value="AVO25007.1"/>
    <property type="molecule type" value="Genomic_DNA"/>
</dbReference>